<feature type="coiled-coil region" evidence="1">
    <location>
        <begin position="158"/>
        <end position="195"/>
    </location>
</feature>
<dbReference type="RefSeq" id="WP_221249263.1">
    <property type="nucleotide sequence ID" value="NZ_AP024355.1"/>
</dbReference>
<protein>
    <recommendedName>
        <fullName evidence="4">Lipoprotein</fullName>
    </recommendedName>
</protein>
<dbReference type="Proteomes" id="UP001319827">
    <property type="component" value="Chromosome"/>
</dbReference>
<keyword evidence="1" id="KW-0175">Coiled coil</keyword>
<dbReference type="EMBL" id="AP024355">
    <property type="protein sequence ID" value="BCR05866.1"/>
    <property type="molecule type" value="Genomic_DNA"/>
</dbReference>
<gene>
    <name evidence="2" type="ORF">DESUT3_29350</name>
</gene>
<reference evidence="2 3" key="1">
    <citation type="journal article" date="2016" name="C (Basel)">
        <title>Selective Growth of and Electricity Production by Marine Exoelectrogenic Bacteria in Self-Aggregated Hydrogel of Microbially Reduced Graphene Oxide.</title>
        <authorList>
            <person name="Yoshida N."/>
            <person name="Goto Y."/>
            <person name="Miyata Y."/>
        </authorList>
    </citation>
    <scope>NUCLEOTIDE SEQUENCE [LARGE SCALE GENOMIC DNA]</scope>
    <source>
        <strain evidence="2 3">NIT-T3</strain>
    </source>
</reference>
<accession>A0ABM8HV53</accession>
<evidence type="ECO:0000256" key="1">
    <source>
        <dbReference type="SAM" id="Coils"/>
    </source>
</evidence>
<evidence type="ECO:0008006" key="4">
    <source>
        <dbReference type="Google" id="ProtNLM"/>
    </source>
</evidence>
<proteinExistence type="predicted"/>
<sequence length="200" mass="22136">MIPRTLLFRVGLLFALLAPLLGGCAQFDRWTRSVGLKPIENDKARPVVVESPAPATASAAPLVAISEVEGILAYFNRFQELPVAEQKREYGQLKAEFEQSGDSYDRLRLVCMSLLPGKPFSNREYATKLLQGALRGSAADDDGFKGLAILLTLMVGQHQDLQQALAAEKERAETLARQLKELKDIEKILSDREKQRTPGK</sequence>
<reference evidence="2 3" key="2">
    <citation type="journal article" date="2021" name="Int. J. Syst. Evol. Microbiol.">
        <title>Isolation and Polyphasic Characterization of Desulfuromonas versatilis sp. Nov., an Electrogenic Bacteria Capable of Versatile Metabolism Isolated from a Graphene Oxide-Reducing Enrichment Culture.</title>
        <authorList>
            <person name="Xie L."/>
            <person name="Yoshida N."/>
            <person name="Ishii S."/>
            <person name="Meng L."/>
        </authorList>
    </citation>
    <scope>NUCLEOTIDE SEQUENCE [LARGE SCALE GENOMIC DNA]</scope>
    <source>
        <strain evidence="2 3">NIT-T3</strain>
    </source>
</reference>
<evidence type="ECO:0000313" key="3">
    <source>
        <dbReference type="Proteomes" id="UP001319827"/>
    </source>
</evidence>
<dbReference type="PROSITE" id="PS51257">
    <property type="entry name" value="PROKAR_LIPOPROTEIN"/>
    <property type="match status" value="1"/>
</dbReference>
<organism evidence="2 3">
    <name type="scientific">Desulfuromonas versatilis</name>
    <dbReference type="NCBI Taxonomy" id="2802975"/>
    <lineage>
        <taxon>Bacteria</taxon>
        <taxon>Pseudomonadati</taxon>
        <taxon>Thermodesulfobacteriota</taxon>
        <taxon>Desulfuromonadia</taxon>
        <taxon>Desulfuromonadales</taxon>
        <taxon>Desulfuromonadaceae</taxon>
        <taxon>Desulfuromonas</taxon>
    </lineage>
</organism>
<keyword evidence="3" id="KW-1185">Reference proteome</keyword>
<evidence type="ECO:0000313" key="2">
    <source>
        <dbReference type="EMBL" id="BCR05866.1"/>
    </source>
</evidence>
<name>A0ABM8HV53_9BACT</name>